<dbReference type="SUPFAM" id="SSF54637">
    <property type="entry name" value="Thioesterase/thiol ester dehydrase-isomerase"/>
    <property type="match status" value="1"/>
</dbReference>
<evidence type="ECO:0000313" key="4">
    <source>
        <dbReference type="Proteomes" id="UP000237682"/>
    </source>
</evidence>
<dbReference type="OrthoDB" id="9808429at2"/>
<dbReference type="PROSITE" id="PS01328">
    <property type="entry name" value="4HBCOA_THIOESTERASE"/>
    <property type="match status" value="1"/>
</dbReference>
<dbReference type="InterPro" id="IPR029069">
    <property type="entry name" value="HotDog_dom_sf"/>
</dbReference>
<dbReference type="Pfam" id="PF13279">
    <property type="entry name" value="4HBT_2"/>
    <property type="match status" value="1"/>
</dbReference>
<dbReference type="CDD" id="cd00586">
    <property type="entry name" value="4HBT"/>
    <property type="match status" value="1"/>
</dbReference>
<dbReference type="InterPro" id="IPR008272">
    <property type="entry name" value="HB-CoA_thioesterase_AS"/>
</dbReference>
<dbReference type="InterPro" id="IPR050563">
    <property type="entry name" value="4-hydroxybenzoyl-CoA_TE"/>
</dbReference>
<dbReference type="InterPro" id="IPR006684">
    <property type="entry name" value="YbgC/YbaW"/>
</dbReference>
<protein>
    <submittedName>
        <fullName evidence="3">Tol-pal system-associated acyl-CoA thioesterase</fullName>
    </submittedName>
</protein>
<comment type="caution">
    <text evidence="3">The sequence shown here is derived from an EMBL/GenBank/DDBJ whole genome shotgun (WGS) entry which is preliminary data.</text>
</comment>
<sequence length="147" mass="16768">MIEKAQTPPNFGGVLNDVCHMLPLRVYYEDTDFSGIVYHANYLRFFERGRTEFIRALGVDQLALHREEGIAFAVRSIQVEFMRPALMDDIIEVETKAGEVRGPSLHLEQTIRRGEEVLTTAKVLVVCIRNGRPQRLPESLRTVLSRA</sequence>
<keyword evidence="4" id="KW-1185">Reference proteome</keyword>
<dbReference type="InterPro" id="IPR014166">
    <property type="entry name" value="Tol-Pal_acyl-CoA_thioesterase"/>
</dbReference>
<accession>A0A2S9Q5T3</accession>
<dbReference type="Gene3D" id="3.10.129.10">
    <property type="entry name" value="Hotdog Thioesterase"/>
    <property type="match status" value="1"/>
</dbReference>
<dbReference type="Proteomes" id="UP000237682">
    <property type="component" value="Unassembled WGS sequence"/>
</dbReference>
<keyword evidence="2" id="KW-0378">Hydrolase</keyword>
<dbReference type="PIRSF" id="PIRSF003230">
    <property type="entry name" value="YbgC"/>
    <property type="match status" value="1"/>
</dbReference>
<name>A0A2S9Q5T3_9HYPH</name>
<evidence type="ECO:0000256" key="1">
    <source>
        <dbReference type="ARBA" id="ARBA00005953"/>
    </source>
</evidence>
<dbReference type="AlphaFoldDB" id="A0A2S9Q5T3"/>
<dbReference type="EMBL" id="PUEJ01000012">
    <property type="protein sequence ID" value="PRH84680.1"/>
    <property type="molecule type" value="Genomic_DNA"/>
</dbReference>
<dbReference type="FunFam" id="3.10.129.10:FF:000004">
    <property type="entry name" value="Tol-pal system-associated acyl-CoA thioesterase"/>
    <property type="match status" value="1"/>
</dbReference>
<dbReference type="NCBIfam" id="TIGR00051">
    <property type="entry name" value="YbgC/FadM family acyl-CoA thioesterase"/>
    <property type="match status" value="1"/>
</dbReference>
<reference evidence="3 4" key="1">
    <citation type="submission" date="2018-02" db="EMBL/GenBank/DDBJ databases">
        <title>Whole genome sequencing of endophytic bacterium.</title>
        <authorList>
            <person name="Eedara R."/>
            <person name="Podile A.R."/>
        </authorList>
    </citation>
    <scope>NUCLEOTIDE SEQUENCE [LARGE SCALE GENOMIC DNA]</scope>
    <source>
        <strain evidence="3 4">RP1T</strain>
    </source>
</reference>
<dbReference type="PANTHER" id="PTHR31793:SF37">
    <property type="entry name" value="ACYL-COA THIOESTER HYDROLASE YBGC"/>
    <property type="match status" value="1"/>
</dbReference>
<proteinExistence type="inferred from homology"/>
<dbReference type="NCBIfam" id="TIGR02799">
    <property type="entry name" value="thio_ybgC"/>
    <property type="match status" value="1"/>
</dbReference>
<dbReference type="GO" id="GO:0047617">
    <property type="term" value="F:fatty acyl-CoA hydrolase activity"/>
    <property type="evidence" value="ECO:0007669"/>
    <property type="project" value="TreeGrafter"/>
</dbReference>
<organism evidence="3 4">
    <name type="scientific">Labrys okinawensis</name>
    <dbReference type="NCBI Taxonomy" id="346911"/>
    <lineage>
        <taxon>Bacteria</taxon>
        <taxon>Pseudomonadati</taxon>
        <taxon>Pseudomonadota</taxon>
        <taxon>Alphaproteobacteria</taxon>
        <taxon>Hyphomicrobiales</taxon>
        <taxon>Xanthobacteraceae</taxon>
        <taxon>Labrys</taxon>
    </lineage>
</organism>
<dbReference type="PANTHER" id="PTHR31793">
    <property type="entry name" value="4-HYDROXYBENZOYL-COA THIOESTERASE FAMILY MEMBER"/>
    <property type="match status" value="1"/>
</dbReference>
<comment type="similarity">
    <text evidence="1">Belongs to the 4-hydroxybenzoyl-CoA thioesterase family.</text>
</comment>
<evidence type="ECO:0000313" key="3">
    <source>
        <dbReference type="EMBL" id="PRH84680.1"/>
    </source>
</evidence>
<evidence type="ECO:0000256" key="2">
    <source>
        <dbReference type="ARBA" id="ARBA00022801"/>
    </source>
</evidence>
<gene>
    <name evidence="3" type="primary">ybgC</name>
    <name evidence="3" type="ORF">C5L14_26215</name>
</gene>